<evidence type="ECO:0000256" key="2">
    <source>
        <dbReference type="ARBA" id="ARBA00022525"/>
    </source>
</evidence>
<dbReference type="Gene3D" id="2.60.40.10">
    <property type="entry name" value="Immunoglobulins"/>
    <property type="match status" value="1"/>
</dbReference>
<dbReference type="SUPFAM" id="SSF48239">
    <property type="entry name" value="Terpenoid cyclases/Protein prenyltransferases"/>
    <property type="match status" value="1"/>
</dbReference>
<dbReference type="InterPro" id="IPR018933">
    <property type="entry name" value="Netrin_module_non-TIMP"/>
</dbReference>
<dbReference type="SUPFAM" id="SSF50242">
    <property type="entry name" value="TIMP-like"/>
    <property type="match status" value="1"/>
</dbReference>
<dbReference type="FunFam" id="2.60.40.10:FF:000155">
    <property type="entry name" value="complement C3 isoform X1"/>
    <property type="match status" value="1"/>
</dbReference>
<evidence type="ECO:0000256" key="1">
    <source>
        <dbReference type="ARBA" id="ARBA00004613"/>
    </source>
</evidence>
<dbReference type="InterPro" id="IPR001599">
    <property type="entry name" value="Macroglobln_a2"/>
</dbReference>
<dbReference type="Gene3D" id="1.20.91.20">
    <property type="entry name" value="Anaphylotoxins (complement system)"/>
    <property type="match status" value="1"/>
</dbReference>
<dbReference type="PROSITE" id="PS01178">
    <property type="entry name" value="ANAPHYLATOXIN_2"/>
    <property type="match status" value="1"/>
</dbReference>
<dbReference type="SMART" id="SM01361">
    <property type="entry name" value="A2M_recep"/>
    <property type="match status" value="1"/>
</dbReference>
<dbReference type="PANTHER" id="PTHR11412">
    <property type="entry name" value="MACROGLOBULIN / COMPLEMENT"/>
    <property type="match status" value="1"/>
</dbReference>
<dbReference type="Gene3D" id="2.40.50.120">
    <property type="match status" value="1"/>
</dbReference>
<protein>
    <submittedName>
        <fullName evidence="6">Uncharacterized protein</fullName>
    </submittedName>
</protein>
<proteinExistence type="predicted"/>
<dbReference type="Pfam" id="PF01759">
    <property type="entry name" value="NTR"/>
    <property type="match status" value="1"/>
</dbReference>
<reference evidence="6" key="2">
    <citation type="submission" date="2016-06" db="EMBL/GenBank/DDBJ databases">
        <title>The genome of a short-lived fish provides insights into sex chromosome evolution and the genetic control of aging.</title>
        <authorList>
            <person name="Reichwald K."/>
            <person name="Felder M."/>
            <person name="Petzold A."/>
            <person name="Koch P."/>
            <person name="Groth M."/>
            <person name="Platzer M."/>
        </authorList>
    </citation>
    <scope>NUCLEOTIDE SEQUENCE</scope>
    <source>
        <tissue evidence="6">Brain</tissue>
    </source>
</reference>
<dbReference type="GO" id="GO:0005615">
    <property type="term" value="C:extracellular space"/>
    <property type="evidence" value="ECO:0007669"/>
    <property type="project" value="InterPro"/>
</dbReference>
<dbReference type="Gene3D" id="1.50.10.20">
    <property type="match status" value="1"/>
</dbReference>
<dbReference type="InterPro" id="IPR000020">
    <property type="entry name" value="Anaphylatoxin/fibulin"/>
</dbReference>
<dbReference type="Gene3D" id="2.60.40.1930">
    <property type="match status" value="1"/>
</dbReference>
<dbReference type="InterPro" id="IPR008930">
    <property type="entry name" value="Terpenoid_cyclase/PrenylTrfase"/>
</dbReference>
<dbReference type="GO" id="GO:0006956">
    <property type="term" value="P:complement activation"/>
    <property type="evidence" value="ECO:0007669"/>
    <property type="project" value="TreeGrafter"/>
</dbReference>
<organism evidence="6">
    <name type="scientific">Nothobranchius rachovii</name>
    <name type="common">bluefin notho</name>
    <dbReference type="NCBI Taxonomy" id="451742"/>
    <lineage>
        <taxon>Eukaryota</taxon>
        <taxon>Metazoa</taxon>
        <taxon>Chordata</taxon>
        <taxon>Craniata</taxon>
        <taxon>Vertebrata</taxon>
        <taxon>Euteleostomi</taxon>
        <taxon>Actinopterygii</taxon>
        <taxon>Neopterygii</taxon>
        <taxon>Teleostei</taxon>
        <taxon>Neoteleostei</taxon>
        <taxon>Acanthomorphata</taxon>
        <taxon>Ovalentaria</taxon>
        <taxon>Atherinomorphae</taxon>
        <taxon>Cyprinodontiformes</taxon>
        <taxon>Nothobranchiidae</taxon>
        <taxon>Nothobranchius</taxon>
    </lineage>
</organism>
<feature type="domain" description="NTR" evidence="5">
    <location>
        <begin position="998"/>
        <end position="1146"/>
    </location>
</feature>
<dbReference type="InterPro" id="IPR011625">
    <property type="entry name" value="A2M_N_BRD"/>
</dbReference>
<gene>
    <name evidence="6" type="primary">Nfu_g_1_002738</name>
</gene>
<dbReference type="Pfam" id="PF01821">
    <property type="entry name" value="ANATO"/>
    <property type="match status" value="1"/>
</dbReference>
<dbReference type="SMART" id="SM01360">
    <property type="entry name" value="A2M"/>
    <property type="match status" value="1"/>
</dbReference>
<dbReference type="InterPro" id="IPR008993">
    <property type="entry name" value="TIMP-like_OB-fold"/>
</dbReference>
<name>A0A1A8RTY4_9TELE</name>
<dbReference type="FunFam" id="2.40.50.120:FF:000013">
    <property type="entry name" value="Complement C3"/>
    <property type="match status" value="1"/>
</dbReference>
<dbReference type="InterPro" id="IPR001134">
    <property type="entry name" value="Netrin_domain"/>
</dbReference>
<dbReference type="SMART" id="SM00643">
    <property type="entry name" value="C345C"/>
    <property type="match status" value="1"/>
</dbReference>
<dbReference type="InterPro" id="IPR047565">
    <property type="entry name" value="Alpha-macroglob_thiol-ester_cl"/>
</dbReference>
<evidence type="ECO:0000256" key="3">
    <source>
        <dbReference type="ARBA" id="ARBA00023157"/>
    </source>
</evidence>
<dbReference type="SUPFAM" id="SSF49410">
    <property type="entry name" value="Alpha-macroglobulin receptor domain"/>
    <property type="match status" value="1"/>
</dbReference>
<dbReference type="Pfam" id="PF07677">
    <property type="entry name" value="A2M_recep"/>
    <property type="match status" value="1"/>
</dbReference>
<dbReference type="PANTHER" id="PTHR11412:SF144">
    <property type="entry name" value="COMPLEMENT C4-B"/>
    <property type="match status" value="1"/>
</dbReference>
<dbReference type="EMBL" id="HAEH01019385">
    <property type="protein sequence ID" value="SBS09152.1"/>
    <property type="molecule type" value="Transcribed_RNA"/>
</dbReference>
<comment type="subcellular location">
    <subcellularLocation>
        <location evidence="1">Secreted</location>
    </subcellularLocation>
</comment>
<dbReference type="Gene3D" id="6.20.50.160">
    <property type="match status" value="1"/>
</dbReference>
<evidence type="ECO:0000259" key="5">
    <source>
        <dbReference type="PROSITE" id="PS50189"/>
    </source>
</evidence>
<dbReference type="PROSITE" id="PS50189">
    <property type="entry name" value="NTR"/>
    <property type="match status" value="1"/>
</dbReference>
<keyword evidence="2" id="KW-0964">Secreted</keyword>
<dbReference type="SMART" id="SM01419">
    <property type="entry name" value="Thiol-ester_cl"/>
    <property type="match status" value="1"/>
</dbReference>
<dbReference type="Pfam" id="PF07703">
    <property type="entry name" value="A2M_BRD"/>
    <property type="match status" value="1"/>
</dbReference>
<dbReference type="Pfam" id="PF00207">
    <property type="entry name" value="A2M"/>
    <property type="match status" value="1"/>
</dbReference>
<dbReference type="InterPro" id="IPR036595">
    <property type="entry name" value="A-macroglobulin_rcpt-bd_sf"/>
</dbReference>
<dbReference type="CDD" id="cd00017">
    <property type="entry name" value="ANATO"/>
    <property type="match status" value="1"/>
</dbReference>
<dbReference type="GO" id="GO:0004866">
    <property type="term" value="F:endopeptidase inhibitor activity"/>
    <property type="evidence" value="ECO:0007669"/>
    <property type="project" value="InterPro"/>
</dbReference>
<dbReference type="InterPro" id="IPR013783">
    <property type="entry name" value="Ig-like_fold"/>
</dbReference>
<dbReference type="InterPro" id="IPR018081">
    <property type="entry name" value="Anaphylatoxin_comp_syst"/>
</dbReference>
<feature type="domain" description="Anaphylatoxin-like" evidence="4">
    <location>
        <begin position="163"/>
        <end position="201"/>
    </location>
</feature>
<dbReference type="SMART" id="SM00104">
    <property type="entry name" value="ANATO"/>
    <property type="match status" value="1"/>
</dbReference>
<dbReference type="InterPro" id="IPR050473">
    <property type="entry name" value="A2M/Complement_sys"/>
</dbReference>
<dbReference type="InterPro" id="IPR009048">
    <property type="entry name" value="A-macroglobulin_rcpt-bd"/>
</dbReference>
<keyword evidence="3" id="KW-1015">Disulfide bond</keyword>
<dbReference type="Gene3D" id="2.60.40.690">
    <property type="entry name" value="Alpha-macroglobulin, receptor-binding domain"/>
    <property type="match status" value="1"/>
</dbReference>
<dbReference type="InterPro" id="IPR011626">
    <property type="entry name" value="Alpha-macroglobulin_TED"/>
</dbReference>
<dbReference type="CDD" id="cd02896">
    <property type="entry name" value="complement_C3_C4_C5"/>
    <property type="match status" value="1"/>
</dbReference>
<dbReference type="Gene3D" id="2.60.120.1540">
    <property type="match status" value="1"/>
</dbReference>
<evidence type="ECO:0000313" key="6">
    <source>
        <dbReference type="EMBL" id="SBS09152.1"/>
    </source>
</evidence>
<dbReference type="SUPFAM" id="SSF47686">
    <property type="entry name" value="Anaphylotoxins (complement system)"/>
    <property type="match status" value="1"/>
</dbReference>
<sequence length="1148" mass="129790">MVPSFRVIGYFHSENGFIIADSVWVDVRDECEMNVKVTVENKGQPRPAQSLVLQLDLYGQSAKVALLAVDKAFYGLKADNKLTAKQVFSSMKSYDQGCTYNGGINTSSVLMEAGLAFSSRSEQQWRRNFECTTTSVRGRRSVDIQQEMLTLKAKYEDPDLQDCCTNAFSLIPMRQTCEERAIRVGLVKQNQTCVDVFQECCKEAERLRQKQKQESVQSELGRTANTEEIEEYFLMDTDQYIRRQFPPSFCVVKPHEVKAFKPAFVSLRLPYSVKRYEQLSIAPVIYNYGEERLQLAVNLEQTDGLCAPASATKGTHVTVDVEPMSSQLVPFSVVPMASGPIPIKIRLYDTENQKGLDAVEKTLNVQNEGFEIRQETTHVVKLDGRSSAKLDIDGTFPDDLVPDSSANVFVSVEGEGFGSSHARNLLSPETVVKLIELPYGCLEQTTNRLAPTVLALRYLDLSDQWFDLPPGTRDEALANIEQGCMRVLGYKEKGSQAYGSFYTLHSSIWATAYVLKVMSLVGERQGAGLTGSVQNDIIESANYLISIQEDNGSFTDPNPVIHRNVKEDQDAWLTAFITLALRRSKQFLTLEDQTKVEESTLRATTYLQSRLTEIHHTYAMALTAYCLAACLPQEADRRSAWKKLQSKAITVISGENHCYMWTSNPSRRKKKKSDAITVETAAYALLTAVVLEEYEWAEKIACWLTTQENYHGGYKSTQDTVMALEALSEYELKRSTSDANMKATLRVPGKSEITDLEIRNKKEKVETDLKKLTGNMIEMQLTGTGSFKVKSVKAFYVLDPVDDCSHLSISVKVEGKVQYTAPIKENYDYYEDYDDTEDTSARVARHVSDEFAVLPRSRRDADNKLKSDSTVTYTVCVSANNSLTGMAIADITLLSGFEAKMEDLERLKMPPEQYISHYELSFGRVLIYYNELLQQHECISFDAVQLVPIGLLQPAPAVFYDYYEPNRKCTVFYSAPKTSKMVSKLCSEDVCQCAERSCHKMQDTFKSHRGKKISTQRSDHACFFPRVDYAYMVEIQNVSLKSNFELYKGCITDVLRLYGDLRVSVSSVRVFARRLQCKGELQLGREYLIMGKDGLTKDSHGEMQYLLESNTWVEPRPLTEECKKSANRHPCQQFNNFIDDYKLMGCTQ</sequence>
<dbReference type="Pfam" id="PF07678">
    <property type="entry name" value="TED_complement"/>
    <property type="match status" value="1"/>
</dbReference>
<dbReference type="FunFam" id="2.60.40.690:FF:000002">
    <property type="entry name" value="Complement C4 isoform-A"/>
    <property type="match status" value="1"/>
</dbReference>
<accession>A0A1A8RTY4</accession>
<reference evidence="6" key="1">
    <citation type="submission" date="2016-05" db="EMBL/GenBank/DDBJ databases">
        <authorList>
            <person name="Lavstsen T."/>
            <person name="Jespersen J.S."/>
        </authorList>
    </citation>
    <scope>NUCLEOTIDE SEQUENCE</scope>
    <source>
        <tissue evidence="6">Brain</tissue>
    </source>
</reference>
<evidence type="ECO:0000259" key="4">
    <source>
        <dbReference type="PROSITE" id="PS01178"/>
    </source>
</evidence>
<dbReference type="AlphaFoldDB" id="A0A1A8RTY4"/>